<gene>
    <name evidence="9" type="ORF">IAA66_06650</name>
</gene>
<dbReference type="EMBL" id="DVFI01000095">
    <property type="protein sequence ID" value="HIQ63252.1"/>
    <property type="molecule type" value="Genomic_DNA"/>
</dbReference>
<dbReference type="InterPro" id="IPR035906">
    <property type="entry name" value="MetI-like_sf"/>
</dbReference>
<dbReference type="GO" id="GO:0005886">
    <property type="term" value="C:plasma membrane"/>
    <property type="evidence" value="ECO:0007669"/>
    <property type="project" value="UniProtKB-SubCell"/>
</dbReference>
<evidence type="ECO:0000313" key="9">
    <source>
        <dbReference type="EMBL" id="HIQ63252.1"/>
    </source>
</evidence>
<evidence type="ECO:0000256" key="3">
    <source>
        <dbReference type="ARBA" id="ARBA00022475"/>
    </source>
</evidence>
<keyword evidence="4 7" id="KW-0812">Transmembrane</keyword>
<dbReference type="CDD" id="cd06261">
    <property type="entry name" value="TM_PBP2"/>
    <property type="match status" value="1"/>
</dbReference>
<feature type="transmembrane region" description="Helical" evidence="7">
    <location>
        <begin position="9"/>
        <end position="30"/>
    </location>
</feature>
<feature type="domain" description="ABC transmembrane type-1" evidence="8">
    <location>
        <begin position="112"/>
        <end position="324"/>
    </location>
</feature>
<evidence type="ECO:0000256" key="7">
    <source>
        <dbReference type="RuleBase" id="RU363032"/>
    </source>
</evidence>
<protein>
    <submittedName>
        <fullName evidence="9">ABC transporter permease</fullName>
    </submittedName>
</protein>
<comment type="similarity">
    <text evidence="7">Belongs to the binding-protein-dependent transport system permease family.</text>
</comment>
<feature type="transmembrane region" description="Helical" evidence="7">
    <location>
        <begin position="259"/>
        <end position="285"/>
    </location>
</feature>
<evidence type="ECO:0000256" key="5">
    <source>
        <dbReference type="ARBA" id="ARBA00022989"/>
    </source>
</evidence>
<dbReference type="GO" id="GO:0055085">
    <property type="term" value="P:transmembrane transport"/>
    <property type="evidence" value="ECO:0007669"/>
    <property type="project" value="InterPro"/>
</dbReference>
<evidence type="ECO:0000256" key="1">
    <source>
        <dbReference type="ARBA" id="ARBA00004651"/>
    </source>
</evidence>
<name>A0A9D0YWG7_9FIRM</name>
<organism evidence="9 10">
    <name type="scientific">Candidatus Avichristensenella intestinipullorum</name>
    <dbReference type="NCBI Taxonomy" id="2840693"/>
    <lineage>
        <taxon>Bacteria</taxon>
        <taxon>Bacillati</taxon>
        <taxon>Bacillota</taxon>
        <taxon>Clostridia</taxon>
        <taxon>Candidatus Avichristensenella</taxon>
    </lineage>
</organism>
<dbReference type="PANTHER" id="PTHR30465:SF0">
    <property type="entry name" value="OLIGOPEPTIDE TRANSPORT SYSTEM PERMEASE PROTEIN APPB"/>
    <property type="match status" value="1"/>
</dbReference>
<evidence type="ECO:0000259" key="8">
    <source>
        <dbReference type="PROSITE" id="PS50928"/>
    </source>
</evidence>
<accession>A0A9D0YWG7</accession>
<dbReference type="SUPFAM" id="SSF161098">
    <property type="entry name" value="MetI-like"/>
    <property type="match status" value="1"/>
</dbReference>
<dbReference type="Pfam" id="PF19300">
    <property type="entry name" value="BPD_transp_1_N"/>
    <property type="match status" value="1"/>
</dbReference>
<evidence type="ECO:0000256" key="4">
    <source>
        <dbReference type="ARBA" id="ARBA00022692"/>
    </source>
</evidence>
<dbReference type="AlphaFoldDB" id="A0A9D0YWG7"/>
<proteinExistence type="inferred from homology"/>
<evidence type="ECO:0000256" key="6">
    <source>
        <dbReference type="ARBA" id="ARBA00023136"/>
    </source>
</evidence>
<feature type="transmembrane region" description="Helical" evidence="7">
    <location>
        <begin position="305"/>
        <end position="331"/>
    </location>
</feature>
<keyword evidence="6 7" id="KW-0472">Membrane</keyword>
<keyword evidence="5 7" id="KW-1133">Transmembrane helix</keyword>
<dbReference type="Gene3D" id="1.10.3720.10">
    <property type="entry name" value="MetI-like"/>
    <property type="match status" value="1"/>
</dbReference>
<dbReference type="PROSITE" id="PS50928">
    <property type="entry name" value="ABC_TM1"/>
    <property type="match status" value="1"/>
</dbReference>
<comment type="subcellular location">
    <subcellularLocation>
        <location evidence="1 7">Cell membrane</location>
        <topology evidence="1 7">Multi-pass membrane protein</topology>
    </subcellularLocation>
</comment>
<dbReference type="PANTHER" id="PTHR30465">
    <property type="entry name" value="INNER MEMBRANE ABC TRANSPORTER"/>
    <property type="match status" value="1"/>
</dbReference>
<reference evidence="9" key="2">
    <citation type="journal article" date="2021" name="PeerJ">
        <title>Extensive microbial diversity within the chicken gut microbiome revealed by metagenomics and culture.</title>
        <authorList>
            <person name="Gilroy R."/>
            <person name="Ravi A."/>
            <person name="Getino M."/>
            <person name="Pursley I."/>
            <person name="Horton D.L."/>
            <person name="Alikhan N.F."/>
            <person name="Baker D."/>
            <person name="Gharbi K."/>
            <person name="Hall N."/>
            <person name="Watson M."/>
            <person name="Adriaenssens E.M."/>
            <person name="Foster-Nyarko E."/>
            <person name="Jarju S."/>
            <person name="Secka A."/>
            <person name="Antonio M."/>
            <person name="Oren A."/>
            <person name="Chaudhuri R.R."/>
            <person name="La Ragione R."/>
            <person name="Hildebrand F."/>
            <person name="Pallen M.J."/>
        </authorList>
    </citation>
    <scope>NUCLEOTIDE SEQUENCE</scope>
    <source>
        <strain evidence="9">ChiHile30-977</strain>
    </source>
</reference>
<feature type="transmembrane region" description="Helical" evidence="7">
    <location>
        <begin position="202"/>
        <end position="224"/>
    </location>
</feature>
<feature type="transmembrane region" description="Helical" evidence="7">
    <location>
        <begin position="116"/>
        <end position="139"/>
    </location>
</feature>
<dbReference type="Proteomes" id="UP000886819">
    <property type="component" value="Unassembled WGS sequence"/>
</dbReference>
<reference evidence="9" key="1">
    <citation type="submission" date="2020-10" db="EMBL/GenBank/DDBJ databases">
        <authorList>
            <person name="Gilroy R."/>
        </authorList>
    </citation>
    <scope>NUCLEOTIDE SEQUENCE</scope>
    <source>
        <strain evidence="9">ChiHile30-977</strain>
    </source>
</reference>
<sequence>MGKYVLKRLGYVVLVFLIISFLMYALYNLIPTDPARAQLEPMRQQLRPDEYQVMYQQLRQQMGLDDSLLVRYLRWLGLWTDMDGTFNGMFQGNMGYSQFFKKDAVDVIIEPMGNTIFINIFSTILSLGITIPVGIYCAVHKGKKFDQGMQVVTILGYSIPIYIIALVFMYFFCVTWRIFPVMGSRTAGIIYANSWEAFVDKLYHFTLPVIVMTFGSLGGMTRYVRSSMIEALSMDYIRTARAKGLREKVVIYSHAWRNALLPVVTSIFGWFLSIFSGSVIIENTFALNGMGRLYWQGLNNQDFELVLAIQMFYTVVSLIGSLLIDISYGLVDPRVRVNK</sequence>
<comment type="caution">
    <text evidence="9">The sequence shown here is derived from an EMBL/GenBank/DDBJ whole genome shotgun (WGS) entry which is preliminary data.</text>
</comment>
<keyword evidence="3" id="KW-1003">Cell membrane</keyword>
<feature type="transmembrane region" description="Helical" evidence="7">
    <location>
        <begin position="151"/>
        <end position="172"/>
    </location>
</feature>
<evidence type="ECO:0000256" key="2">
    <source>
        <dbReference type="ARBA" id="ARBA00022448"/>
    </source>
</evidence>
<evidence type="ECO:0000313" key="10">
    <source>
        <dbReference type="Proteomes" id="UP000886819"/>
    </source>
</evidence>
<keyword evidence="2 7" id="KW-0813">Transport</keyword>
<dbReference type="InterPro" id="IPR000515">
    <property type="entry name" value="MetI-like"/>
</dbReference>
<dbReference type="Pfam" id="PF00528">
    <property type="entry name" value="BPD_transp_1"/>
    <property type="match status" value="1"/>
</dbReference>
<dbReference type="InterPro" id="IPR045621">
    <property type="entry name" value="BPD_transp_1_N"/>
</dbReference>